<accession>A0ABY5DIJ0</accession>
<dbReference type="EMBL" id="CP099837">
    <property type="protein sequence ID" value="USY23078.1"/>
    <property type="molecule type" value="Genomic_DNA"/>
</dbReference>
<evidence type="ECO:0000313" key="1">
    <source>
        <dbReference type="EMBL" id="USY23078.1"/>
    </source>
</evidence>
<name>A0ABY5DIJ0_9ACTN</name>
<reference evidence="1" key="1">
    <citation type="submission" date="2022-06" db="EMBL/GenBank/DDBJ databases">
        <authorList>
            <person name="Ping M."/>
        </authorList>
    </citation>
    <scope>NUCLEOTIDE SEQUENCE</scope>
    <source>
        <strain evidence="1">JCM11759T</strain>
    </source>
</reference>
<gene>
    <name evidence="1" type="ORF">NE857_16525</name>
</gene>
<dbReference type="GO" id="GO:0003677">
    <property type="term" value="F:DNA binding"/>
    <property type="evidence" value="ECO:0007669"/>
    <property type="project" value="UniProtKB-KW"/>
</dbReference>
<keyword evidence="1" id="KW-0238">DNA-binding</keyword>
<dbReference type="RefSeq" id="WP_254421807.1">
    <property type="nucleotide sequence ID" value="NZ_BAAAJB010000051.1"/>
</dbReference>
<evidence type="ECO:0000313" key="2">
    <source>
        <dbReference type="Proteomes" id="UP001055940"/>
    </source>
</evidence>
<organism evidence="1 2">
    <name type="scientific">Nocardiopsis exhalans</name>
    <dbReference type="NCBI Taxonomy" id="163604"/>
    <lineage>
        <taxon>Bacteria</taxon>
        <taxon>Bacillati</taxon>
        <taxon>Actinomycetota</taxon>
        <taxon>Actinomycetes</taxon>
        <taxon>Streptosporangiales</taxon>
        <taxon>Nocardiopsidaceae</taxon>
        <taxon>Nocardiopsis</taxon>
    </lineage>
</organism>
<keyword evidence="2" id="KW-1185">Reference proteome</keyword>
<proteinExistence type="predicted"/>
<protein>
    <submittedName>
        <fullName evidence="1">DNA-binding protein</fullName>
    </submittedName>
</protein>
<sequence length="296" mass="32317">MGPGEGGAEEVAALVRAVSAQIIDQDTRFGARDVVGTAVRAAARAHRIATARFGDSRDVLAAAAEAHQISGWVAFDSELQGLSRYMSVRALHLARAAGDRPMEYFVLSQLALQGVHLRQPVEAAQICESALTTARGSTATLFTLRAARAAAQTGEHRRARRLIRETRERHLDGPGPGDPAWTWWLTEAEISWHHGMVHADTGAWGRAAEHFADACRRTSQQGRSAAVYRASLLCALARARSWSEAENVLVHDVLPHRGAVASVRAQRMLDHAAHLLDAARKRPSLRESARQLRRHP</sequence>
<dbReference type="Proteomes" id="UP001055940">
    <property type="component" value="Chromosome"/>
</dbReference>